<keyword evidence="2" id="KW-1185">Reference proteome</keyword>
<accession>A0A9P6XR01</accession>
<organism evidence="1 2">
    <name type="scientific">Rhizopus delemar</name>
    <dbReference type="NCBI Taxonomy" id="936053"/>
    <lineage>
        <taxon>Eukaryota</taxon>
        <taxon>Fungi</taxon>
        <taxon>Fungi incertae sedis</taxon>
        <taxon>Mucoromycota</taxon>
        <taxon>Mucoromycotina</taxon>
        <taxon>Mucoromycetes</taxon>
        <taxon>Mucorales</taxon>
        <taxon>Mucorineae</taxon>
        <taxon>Rhizopodaceae</taxon>
        <taxon>Rhizopus</taxon>
    </lineage>
</organism>
<sequence length="126" mass="13504">MRSAGAGERRDQAQLCVFRCGGQAQYALQLVLVAARGIDRRLCSIQRLHAVLQELFAGLGQGQVTGTAQQQGHAQLLFQSLQVEADHRAAQAEAVGRRGQAAGLDHGAEDLEAIEADHGHQLSKQI</sequence>
<reference evidence="1 2" key="1">
    <citation type="journal article" date="2020" name="Microb. Genom.">
        <title>Genetic diversity of clinical and environmental Mucorales isolates obtained from an investigation of mucormycosis cases among solid organ transplant recipients.</title>
        <authorList>
            <person name="Nguyen M.H."/>
            <person name="Kaul D."/>
            <person name="Muto C."/>
            <person name="Cheng S.J."/>
            <person name="Richter R.A."/>
            <person name="Bruno V.M."/>
            <person name="Liu G."/>
            <person name="Beyhan S."/>
            <person name="Sundermann A.J."/>
            <person name="Mounaud S."/>
            <person name="Pasculle A.W."/>
            <person name="Nierman W.C."/>
            <person name="Driscoll E."/>
            <person name="Cumbie R."/>
            <person name="Clancy C.J."/>
            <person name="Dupont C.L."/>
        </authorList>
    </citation>
    <scope>NUCLEOTIDE SEQUENCE [LARGE SCALE GENOMIC DNA]</scope>
    <source>
        <strain evidence="1 2">GL24</strain>
    </source>
</reference>
<proteinExistence type="predicted"/>
<evidence type="ECO:0000313" key="2">
    <source>
        <dbReference type="Proteomes" id="UP000740926"/>
    </source>
</evidence>
<comment type="caution">
    <text evidence="1">The sequence shown here is derived from an EMBL/GenBank/DDBJ whole genome shotgun (WGS) entry which is preliminary data.</text>
</comment>
<protein>
    <submittedName>
        <fullName evidence="1">Uncharacterized protein</fullName>
    </submittedName>
</protein>
<gene>
    <name evidence="1" type="ORF">G6F50_017313</name>
</gene>
<evidence type="ECO:0000313" key="1">
    <source>
        <dbReference type="EMBL" id="KAG1530446.1"/>
    </source>
</evidence>
<name>A0A9P6XR01_9FUNG</name>
<dbReference type="EMBL" id="JAANIU010012481">
    <property type="protein sequence ID" value="KAG1530446.1"/>
    <property type="molecule type" value="Genomic_DNA"/>
</dbReference>
<dbReference type="AlphaFoldDB" id="A0A9P6XR01"/>
<dbReference type="Proteomes" id="UP000740926">
    <property type="component" value="Unassembled WGS sequence"/>
</dbReference>